<dbReference type="InterPro" id="IPR020806">
    <property type="entry name" value="PKS_PP-bd"/>
</dbReference>
<dbReference type="GO" id="GO:0071770">
    <property type="term" value="P:DIM/DIP cell wall layer assembly"/>
    <property type="evidence" value="ECO:0007669"/>
    <property type="project" value="TreeGrafter"/>
</dbReference>
<dbReference type="PANTHER" id="PTHR43775:SF37">
    <property type="entry name" value="SI:DKEY-61P9.11"/>
    <property type="match status" value="1"/>
</dbReference>
<evidence type="ECO:0000259" key="10">
    <source>
        <dbReference type="PROSITE" id="PS52019"/>
    </source>
</evidence>
<dbReference type="SUPFAM" id="SSF53901">
    <property type="entry name" value="Thiolase-like"/>
    <property type="match status" value="1"/>
</dbReference>
<dbReference type="PANTHER" id="PTHR43775">
    <property type="entry name" value="FATTY ACID SYNTHASE"/>
    <property type="match status" value="1"/>
</dbReference>
<dbReference type="SMART" id="SM00822">
    <property type="entry name" value="PKS_KR"/>
    <property type="match status" value="1"/>
</dbReference>
<dbReference type="PROSITE" id="PS52004">
    <property type="entry name" value="KS3_2"/>
    <property type="match status" value="1"/>
</dbReference>
<evidence type="ECO:0000313" key="12">
    <source>
        <dbReference type="Proteomes" id="UP000295497"/>
    </source>
</evidence>
<sequence>MGSLWRTLGIIDKYHRLFEASLHMLRRRGWIHLDEGRIQTTARLPPGDARAVARLLAEKKSDLLRGFPELKPHVQLLDQSGASCSRLFGGEISATEVLFPGSSLALLEPVYAESPGASHFNRVLLVALRAGVELWCNRNRGQKIRILELGAGTGATSAMLVEGLEELADVVEYTYTDVSLAFLDHGRKRLSARYPFVKFELLDIDKDFLRQGLARHSFHVVIASNVLHVCLKLKETLRRIRGVLVPGGCLMLNEATQFSSFLTMTFGFLDGWWRYQDPEVRLPHAPLLSPPMWRSLLDGEGFPCCMSFGLPGQEDEASLPQAVLIAERDARADRAEEGPIAEDSVCGGEESSASGPARPGDRARPTAAKRARVAALETLLRRRTAEVLHMDPSELAADQAFAEAGVDSIIAIELVNNVNSELEIELKAIDLFDYGSISRLAEHIAISWPEPGSSDGEKEDGRGAPPPPVDSRAPFGGSPVAAEAPAKAGRRAALEASEPRPELGVFNGSAPAAAEAPAKAGRETAPRTREPHARVDLGALVGSAARAAEVPAASREAAPPARARRVDPSALFGGPACAAQANAATSQVAAFRSPSRPDGDRATEADSPAAAGAVAIIGMSCRFPGADDPGAFWDNLARGADSIRALPAERRTLQQWPSDDRDLRSAGIGYCGGFLSGIDEFDPSFFNISPLEAQLMDPQQRLLLQEAWKALENAGYDPEDLAGGRCGVFVGAKAGGYLDPLRAAREEAGTFLLSGNAVGMLAARISYFLDLKGPCLVVDTECSSSLVALHLARESVLRGECELAVAAGAYLLGGPQSHLVLDAAQILSPSGRCRTFDDSADGAAVGEGVGVVVLKPLDRAVADGDHIYAVILGSAINHDGRSNGITAPASTSQTALQAEVYRQAKANPQTITYVEAHGTGTKLGDPIEIQSLTRSFRMWTEARQFCAIGSVKTNIGHTMTAAGIAGVIKVSLAFEHRQIPPSLHFTRENRFLSLTETPFYVQTSLADWATPPGVRRRAAINSFGASGTNAHLLLEEAPPSTAAPSKPREPWSIIPLSAKTREALQRRCEGLLRWLEHEEGRHDLHDIGYTLSVGRSHFNVREALVAQDVADLAAQLRGLLRQQRVSGDRPLRGVGPEPRSAGEARAEELTRALRAEAPGAGMPRREGLLELAELYAQGVDIDWRQMYGRGGGRRLALPSYPFASERYWHELRPRPEERRAIADAAPVQSSLGQGAPGGGGLSFTRVIDADDPALADHVIHARKVLPGVILIEMARAAGAASLGATSPLTIQNFVWSRPVLVGSSPRPLKITTSGDRRAVNVEIRSEGDEEPVLHASGTLAPSRLQEPVEEPLQLDQIRRRCTRRMGGEELYRLLEEKSFHYGPRFRVIAELFHGDREVLASIDASEVSWPSLPAGAIHPSILEGALQAAACLTSSESAGSSGAYLPWTLREMRALAVPHGRCYAYARALEPSSDMRTRTFDVLIADPEGRPFVILRGFCVMAARLDERETDDQGAGRAPGPGSAAALSYHRSAWVATALPSGDAQVLAGGAVVLDSHARRWSTLRRVLGSSAAVPGGGLVLVLPGERFRALGDMRFEIDPTSFDDYGALLTELERLGIRPRHFLHLWSWDAPPLDYQSGAQLAHQPGELQRQLSTGLYSLFYLSKALIARRPVEVTSLLTLYRCSEEEVPPHLAAIAGFLRSLRHEHPLMRGKLVEVARRSDGVSPDLLEILGNEHLQGAEQDTEVRYDARGERWGRRQQRIEPPDESAARAQTATGALRRGGVYLVVGGTGGLGYALSRHLARNYHAKLVLVGRSAPGEASRRAVEALRALGGQALYVQADVASYPAVQRAVEQARARFHGISGVIHAAGVIRDNYIVRKSAEEIDAVLASKVLGAIHLDAATAQDQLDLFVMFSSIASFFGSPGQSDYAAANAFMDSYAAMRAHWVRQGTRRGQTVSINWPLWEAGGMGLSPEVREHIIQTTGLAALPTEQGLEAFEAVLRTGLSQAAVLFGDDAQAAPANPPTTAGDGAVGAPVRSATVELRAHVEEYLKEIIARTTKLPTHRIDARDTMERFGLDSILTLKVIAEIERDFGEQPKTLLFEHSTIASLASYLMDVQGARARELAARRAGERPGGGPRAEAELRKGRSEADGDRSPSVAQLLDQLRGHRRDLRRHVEGLPEAVIDELLQHLLLDSIAVQ</sequence>
<keyword evidence="4" id="KW-0511">Multifunctional enzyme</keyword>
<accession>A0A4P2QSN9</accession>
<dbReference type="CDD" id="cd08953">
    <property type="entry name" value="KR_2_SDR_x"/>
    <property type="match status" value="1"/>
</dbReference>
<evidence type="ECO:0000256" key="6">
    <source>
        <dbReference type="PROSITE-ProRule" id="PRU01363"/>
    </source>
</evidence>
<organism evidence="11 12">
    <name type="scientific">Sorangium cellulosum</name>
    <name type="common">Polyangium cellulosum</name>
    <dbReference type="NCBI Taxonomy" id="56"/>
    <lineage>
        <taxon>Bacteria</taxon>
        <taxon>Pseudomonadati</taxon>
        <taxon>Myxococcota</taxon>
        <taxon>Polyangia</taxon>
        <taxon>Polyangiales</taxon>
        <taxon>Polyangiaceae</taxon>
        <taxon>Sorangium</taxon>
    </lineage>
</organism>
<evidence type="ECO:0000259" key="9">
    <source>
        <dbReference type="PROSITE" id="PS52004"/>
    </source>
</evidence>
<dbReference type="GO" id="GO:0005737">
    <property type="term" value="C:cytoplasm"/>
    <property type="evidence" value="ECO:0007669"/>
    <property type="project" value="TreeGrafter"/>
</dbReference>
<dbReference type="InterPro" id="IPR057326">
    <property type="entry name" value="KR_dom"/>
</dbReference>
<dbReference type="InterPro" id="IPR009081">
    <property type="entry name" value="PP-bd_ACP"/>
</dbReference>
<dbReference type="InterPro" id="IPR036736">
    <property type="entry name" value="ACP-like_sf"/>
</dbReference>
<feature type="compositionally biased region" description="Low complexity" evidence="7">
    <location>
        <begin position="510"/>
        <end position="519"/>
    </location>
</feature>
<evidence type="ECO:0000256" key="3">
    <source>
        <dbReference type="ARBA" id="ARBA00022679"/>
    </source>
</evidence>
<dbReference type="Pfam" id="PF21089">
    <property type="entry name" value="PKS_DH_N"/>
    <property type="match status" value="1"/>
</dbReference>
<evidence type="ECO:0000256" key="2">
    <source>
        <dbReference type="ARBA" id="ARBA00022553"/>
    </source>
</evidence>
<dbReference type="Pfam" id="PF02801">
    <property type="entry name" value="Ketoacyl-synt_C"/>
    <property type="match status" value="1"/>
</dbReference>
<dbReference type="Pfam" id="PF21394">
    <property type="entry name" value="Beta-ketacyl_N"/>
    <property type="match status" value="1"/>
</dbReference>
<keyword evidence="1" id="KW-0596">Phosphopantetheine</keyword>
<dbReference type="InterPro" id="IPR049552">
    <property type="entry name" value="PKS_DH_N"/>
</dbReference>
<dbReference type="Proteomes" id="UP000295497">
    <property type="component" value="Chromosome"/>
</dbReference>
<dbReference type="Gene3D" id="1.10.1200.10">
    <property type="entry name" value="ACP-like"/>
    <property type="match status" value="2"/>
</dbReference>
<feature type="region of interest" description="Disordered" evidence="7">
    <location>
        <begin position="588"/>
        <end position="607"/>
    </location>
</feature>
<feature type="region of interest" description="Disordered" evidence="7">
    <location>
        <begin position="336"/>
        <end position="367"/>
    </location>
</feature>
<dbReference type="InterPro" id="IPR050091">
    <property type="entry name" value="PKS_NRPS_Biosynth_Enz"/>
</dbReference>
<dbReference type="InterPro" id="IPR013217">
    <property type="entry name" value="Methyltransf_12"/>
</dbReference>
<evidence type="ECO:0000259" key="8">
    <source>
        <dbReference type="PROSITE" id="PS50075"/>
    </source>
</evidence>
<feature type="compositionally biased region" description="Basic and acidic residues" evidence="7">
    <location>
        <begin position="520"/>
        <end position="534"/>
    </location>
</feature>
<keyword evidence="3" id="KW-0808">Transferase</keyword>
<dbReference type="SUPFAM" id="SSF53335">
    <property type="entry name" value="S-adenosyl-L-methionine-dependent methyltransferases"/>
    <property type="match status" value="1"/>
</dbReference>
<dbReference type="InterPro" id="IPR049900">
    <property type="entry name" value="PKS_mFAS_DH"/>
</dbReference>
<dbReference type="SMART" id="SM00823">
    <property type="entry name" value="PKS_PP"/>
    <property type="match status" value="2"/>
</dbReference>
<reference evidence="11 12" key="1">
    <citation type="submission" date="2015-09" db="EMBL/GenBank/DDBJ databases">
        <title>Sorangium comparison.</title>
        <authorList>
            <person name="Zaburannyi N."/>
            <person name="Bunk B."/>
            <person name="Overmann J."/>
            <person name="Mueller R."/>
        </authorList>
    </citation>
    <scope>NUCLEOTIDE SEQUENCE [LARGE SCALE GENOMIC DNA]</scope>
    <source>
        <strain evidence="11 12">So ce836</strain>
    </source>
</reference>
<feature type="region of interest" description="N-terminal hotdog fold" evidence="6">
    <location>
        <begin position="1228"/>
        <end position="1346"/>
    </location>
</feature>
<dbReference type="InterPro" id="IPR020807">
    <property type="entry name" value="PKS_DH"/>
</dbReference>
<feature type="region of interest" description="Disordered" evidence="7">
    <location>
        <begin position="448"/>
        <end position="534"/>
    </location>
</feature>
<feature type="domain" description="Carrier" evidence="8">
    <location>
        <begin position="2043"/>
        <end position="2119"/>
    </location>
</feature>
<feature type="domain" description="Ketosynthase family 3 (KS3)" evidence="9">
    <location>
        <begin position="611"/>
        <end position="1036"/>
    </location>
</feature>
<dbReference type="SUPFAM" id="SSF47336">
    <property type="entry name" value="ACP-like"/>
    <property type="match status" value="2"/>
</dbReference>
<dbReference type="PROSITE" id="PS00012">
    <property type="entry name" value="PHOSPHOPANTETHEINE"/>
    <property type="match status" value="2"/>
</dbReference>
<dbReference type="CDD" id="cd02440">
    <property type="entry name" value="AdoMet_MTases"/>
    <property type="match status" value="1"/>
</dbReference>
<dbReference type="Pfam" id="PF22621">
    <property type="entry name" value="CurL-like_PKS_C"/>
    <property type="match status" value="1"/>
</dbReference>
<dbReference type="SMART" id="SM01294">
    <property type="entry name" value="PKS_PP_betabranch"/>
    <property type="match status" value="1"/>
</dbReference>
<dbReference type="SMART" id="SM00825">
    <property type="entry name" value="PKS_KS"/>
    <property type="match status" value="1"/>
</dbReference>
<dbReference type="Gene3D" id="3.40.47.10">
    <property type="match status" value="1"/>
</dbReference>
<keyword evidence="2" id="KW-0597">Phosphoprotein</keyword>
<feature type="compositionally biased region" description="Low complexity" evidence="7">
    <location>
        <begin position="477"/>
        <end position="487"/>
    </location>
</feature>
<dbReference type="EMBL" id="CP012672">
    <property type="protein sequence ID" value="AUX33066.1"/>
    <property type="molecule type" value="Genomic_DNA"/>
</dbReference>
<feature type="compositionally biased region" description="Basic and acidic residues" evidence="7">
    <location>
        <begin position="595"/>
        <end position="604"/>
    </location>
</feature>
<dbReference type="GO" id="GO:0031177">
    <property type="term" value="F:phosphopantetheine binding"/>
    <property type="evidence" value="ECO:0007669"/>
    <property type="project" value="InterPro"/>
</dbReference>
<feature type="compositionally biased region" description="Basic and acidic residues" evidence="7">
    <location>
        <begin position="2141"/>
        <end position="2156"/>
    </location>
</feature>
<dbReference type="InterPro" id="IPR006162">
    <property type="entry name" value="Ppantetheine_attach_site"/>
</dbReference>
<feature type="domain" description="PKS/mFAS DH" evidence="10">
    <location>
        <begin position="1228"/>
        <end position="1509"/>
    </location>
</feature>
<dbReference type="GO" id="GO:0004312">
    <property type="term" value="F:fatty acid synthase activity"/>
    <property type="evidence" value="ECO:0007669"/>
    <property type="project" value="TreeGrafter"/>
</dbReference>
<dbReference type="Pfam" id="PF00550">
    <property type="entry name" value="PP-binding"/>
    <property type="match status" value="2"/>
</dbReference>
<proteinExistence type="predicted"/>
<evidence type="ECO:0000256" key="7">
    <source>
        <dbReference type="SAM" id="MobiDB-lite"/>
    </source>
</evidence>
<feature type="domain" description="Carrier" evidence="8">
    <location>
        <begin position="371"/>
        <end position="448"/>
    </location>
</feature>
<gene>
    <name evidence="11" type="ORF">SOCE836_052180</name>
</gene>
<evidence type="ECO:0000256" key="5">
    <source>
        <dbReference type="ARBA" id="ARBA00054155"/>
    </source>
</evidence>
<dbReference type="InterPro" id="IPR014030">
    <property type="entry name" value="Ketoacyl_synth_N"/>
</dbReference>
<evidence type="ECO:0000256" key="4">
    <source>
        <dbReference type="ARBA" id="ARBA00023268"/>
    </source>
</evidence>
<dbReference type="CDD" id="cd00833">
    <property type="entry name" value="PKS"/>
    <property type="match status" value="1"/>
</dbReference>
<dbReference type="SMART" id="SM00826">
    <property type="entry name" value="PKS_DH"/>
    <property type="match status" value="1"/>
</dbReference>
<comment type="caution">
    <text evidence="6">Lacks conserved residue(s) required for the propagation of feature annotation.</text>
</comment>
<dbReference type="InterPro" id="IPR049490">
    <property type="entry name" value="C883_1060-like_KR_N"/>
</dbReference>
<dbReference type="Gene3D" id="3.40.50.150">
    <property type="entry name" value="Vaccinia Virus protein VP39"/>
    <property type="match status" value="1"/>
</dbReference>
<dbReference type="InterPro" id="IPR014031">
    <property type="entry name" value="Ketoacyl_synth_C"/>
</dbReference>
<evidence type="ECO:0008006" key="13">
    <source>
        <dbReference type="Google" id="ProtNLM"/>
    </source>
</evidence>
<feature type="region of interest" description="Disordered" evidence="7">
    <location>
        <begin position="2127"/>
        <end position="2159"/>
    </location>
</feature>
<dbReference type="InterPro" id="IPR036291">
    <property type="entry name" value="NAD(P)-bd_dom_sf"/>
</dbReference>
<dbReference type="InterPro" id="IPR042104">
    <property type="entry name" value="PKS_dehydratase_sf"/>
</dbReference>
<dbReference type="SUPFAM" id="SSF51735">
    <property type="entry name" value="NAD(P)-binding Rossmann-fold domains"/>
    <property type="match status" value="2"/>
</dbReference>
<dbReference type="InterPro" id="IPR020841">
    <property type="entry name" value="PKS_Beta-ketoAc_synthase_dom"/>
</dbReference>
<dbReference type="Gene3D" id="3.10.129.110">
    <property type="entry name" value="Polyketide synthase dehydratase"/>
    <property type="match status" value="1"/>
</dbReference>
<evidence type="ECO:0000256" key="1">
    <source>
        <dbReference type="ARBA" id="ARBA00022450"/>
    </source>
</evidence>
<dbReference type="InterPro" id="IPR013968">
    <property type="entry name" value="PKS_KR"/>
</dbReference>
<dbReference type="GO" id="GO:0006633">
    <property type="term" value="P:fatty acid biosynthetic process"/>
    <property type="evidence" value="ECO:0007669"/>
    <property type="project" value="TreeGrafter"/>
</dbReference>
<dbReference type="Gene3D" id="3.40.50.720">
    <property type="entry name" value="NAD(P)-binding Rossmann-like Domain"/>
    <property type="match status" value="1"/>
</dbReference>
<dbReference type="InterPro" id="IPR049551">
    <property type="entry name" value="PKS_DH_C"/>
</dbReference>
<comment type="function">
    <text evidence="5">Involved in production of the polyketide antibiotic thailandamide.</text>
</comment>
<protein>
    <recommendedName>
        <fullName evidence="13">Polyketide synthase</fullName>
    </recommendedName>
</protein>
<dbReference type="Pfam" id="PF08242">
    <property type="entry name" value="Methyltransf_12"/>
    <property type="match status" value="1"/>
</dbReference>
<dbReference type="InterPro" id="IPR016039">
    <property type="entry name" value="Thiolase-like"/>
</dbReference>
<dbReference type="GO" id="GO:0005886">
    <property type="term" value="C:plasma membrane"/>
    <property type="evidence" value="ECO:0007669"/>
    <property type="project" value="TreeGrafter"/>
</dbReference>
<dbReference type="Pfam" id="PF08659">
    <property type="entry name" value="KR"/>
    <property type="match status" value="1"/>
</dbReference>
<dbReference type="PROSITE" id="PS52019">
    <property type="entry name" value="PKS_MFAS_DH"/>
    <property type="match status" value="1"/>
</dbReference>
<feature type="region of interest" description="C-terminal hotdog fold" evidence="6">
    <location>
        <begin position="1362"/>
        <end position="1509"/>
    </location>
</feature>
<dbReference type="InterPro" id="IPR029063">
    <property type="entry name" value="SAM-dependent_MTases_sf"/>
</dbReference>
<dbReference type="Pfam" id="PF00109">
    <property type="entry name" value="ketoacyl-synt"/>
    <property type="match status" value="1"/>
</dbReference>
<dbReference type="FunFam" id="3.40.47.10:FF:000019">
    <property type="entry name" value="Polyketide synthase type I"/>
    <property type="match status" value="1"/>
</dbReference>
<dbReference type="Gene3D" id="1.10.1240.100">
    <property type="match status" value="1"/>
</dbReference>
<name>A0A4P2QSN9_SORCE</name>
<evidence type="ECO:0000313" key="11">
    <source>
        <dbReference type="EMBL" id="AUX33066.1"/>
    </source>
</evidence>
<dbReference type="PROSITE" id="PS50075">
    <property type="entry name" value="CARRIER"/>
    <property type="match status" value="2"/>
</dbReference>
<dbReference type="Pfam" id="PF14765">
    <property type="entry name" value="PS-DH"/>
    <property type="match status" value="1"/>
</dbReference>